<dbReference type="SUPFAM" id="SSF55073">
    <property type="entry name" value="Nucleotide cyclase"/>
    <property type="match status" value="1"/>
</dbReference>
<keyword evidence="5" id="KW-0472">Membrane</keyword>
<evidence type="ECO:0000256" key="4">
    <source>
        <dbReference type="ARBA" id="ARBA00022989"/>
    </source>
</evidence>
<dbReference type="CDD" id="cd07302">
    <property type="entry name" value="CHD"/>
    <property type="match status" value="1"/>
</dbReference>
<evidence type="ECO:0000313" key="10">
    <source>
        <dbReference type="EMBL" id="KAG2492758.1"/>
    </source>
</evidence>
<dbReference type="EMBL" id="JAEHOE010000042">
    <property type="protein sequence ID" value="KAG2492758.1"/>
    <property type="molecule type" value="Genomic_DNA"/>
</dbReference>
<evidence type="ECO:0000256" key="6">
    <source>
        <dbReference type="ARBA" id="ARBA00023239"/>
    </source>
</evidence>
<dbReference type="InterPro" id="IPR018297">
    <property type="entry name" value="A/G_cyclase_CS"/>
</dbReference>
<dbReference type="FunFam" id="3.30.70.1230:FF:000057">
    <property type="entry name" value="Guanylate cyclase"/>
    <property type="match status" value="1"/>
</dbReference>
<evidence type="ECO:0000313" key="11">
    <source>
        <dbReference type="Proteomes" id="UP000612055"/>
    </source>
</evidence>
<dbReference type="InterPro" id="IPR029787">
    <property type="entry name" value="Nucleotide_cyclase"/>
</dbReference>
<gene>
    <name evidence="10" type="ORF">HYH03_008923</name>
</gene>
<feature type="region of interest" description="Disordered" evidence="8">
    <location>
        <begin position="327"/>
        <end position="370"/>
    </location>
</feature>
<comment type="subcellular location">
    <subcellularLocation>
        <location evidence="1">Membrane</location>
    </subcellularLocation>
</comment>
<dbReference type="Proteomes" id="UP000612055">
    <property type="component" value="Unassembled WGS sequence"/>
</dbReference>
<comment type="similarity">
    <text evidence="7">Belongs to the adenylyl cyclase class-4/guanylyl cyclase family.</text>
</comment>
<organism evidence="10 11">
    <name type="scientific">Edaphochlamys debaryana</name>
    <dbReference type="NCBI Taxonomy" id="47281"/>
    <lineage>
        <taxon>Eukaryota</taxon>
        <taxon>Viridiplantae</taxon>
        <taxon>Chlorophyta</taxon>
        <taxon>core chlorophytes</taxon>
        <taxon>Chlorophyceae</taxon>
        <taxon>CS clade</taxon>
        <taxon>Chlamydomonadales</taxon>
        <taxon>Chlamydomonadales incertae sedis</taxon>
        <taxon>Edaphochlamys</taxon>
    </lineage>
</organism>
<feature type="region of interest" description="Disordered" evidence="8">
    <location>
        <begin position="1223"/>
        <end position="1421"/>
    </location>
</feature>
<comment type="caution">
    <text evidence="10">The sequence shown here is derived from an EMBL/GenBank/DDBJ whole genome shotgun (WGS) entry which is preliminary data.</text>
</comment>
<feature type="compositionally biased region" description="Low complexity" evidence="8">
    <location>
        <begin position="1368"/>
        <end position="1385"/>
    </location>
</feature>
<dbReference type="GO" id="GO:0035556">
    <property type="term" value="P:intracellular signal transduction"/>
    <property type="evidence" value="ECO:0007669"/>
    <property type="project" value="InterPro"/>
</dbReference>
<feature type="region of interest" description="Disordered" evidence="8">
    <location>
        <begin position="873"/>
        <end position="953"/>
    </location>
</feature>
<feature type="region of interest" description="Disordered" evidence="8">
    <location>
        <begin position="464"/>
        <end position="519"/>
    </location>
</feature>
<feature type="compositionally biased region" description="Pro residues" evidence="8">
    <location>
        <begin position="1279"/>
        <end position="1296"/>
    </location>
</feature>
<feature type="compositionally biased region" description="Low complexity" evidence="8">
    <location>
        <begin position="920"/>
        <end position="931"/>
    </location>
</feature>
<dbReference type="GO" id="GO:0004383">
    <property type="term" value="F:guanylate cyclase activity"/>
    <property type="evidence" value="ECO:0007669"/>
    <property type="project" value="TreeGrafter"/>
</dbReference>
<keyword evidence="6 7" id="KW-0456">Lyase</keyword>
<evidence type="ECO:0000256" key="1">
    <source>
        <dbReference type="ARBA" id="ARBA00004370"/>
    </source>
</evidence>
<dbReference type="OrthoDB" id="532905at2759"/>
<protein>
    <recommendedName>
        <fullName evidence="9">Guanylate cyclase domain-containing protein</fullName>
    </recommendedName>
</protein>
<evidence type="ECO:0000256" key="2">
    <source>
        <dbReference type="ARBA" id="ARBA00022692"/>
    </source>
</evidence>
<dbReference type="PROSITE" id="PS00452">
    <property type="entry name" value="GUANYLATE_CYCLASE_1"/>
    <property type="match status" value="1"/>
</dbReference>
<evidence type="ECO:0000259" key="9">
    <source>
        <dbReference type="PROSITE" id="PS50125"/>
    </source>
</evidence>
<feature type="compositionally biased region" description="Polar residues" evidence="8">
    <location>
        <begin position="1399"/>
        <end position="1421"/>
    </location>
</feature>
<dbReference type="PANTHER" id="PTHR11920:SF335">
    <property type="entry name" value="GUANYLATE CYCLASE"/>
    <property type="match status" value="1"/>
</dbReference>
<evidence type="ECO:0000256" key="7">
    <source>
        <dbReference type="RuleBase" id="RU000405"/>
    </source>
</evidence>
<dbReference type="PANTHER" id="PTHR11920">
    <property type="entry name" value="GUANYLYL CYCLASE"/>
    <property type="match status" value="1"/>
</dbReference>
<feature type="region of interest" description="Disordered" evidence="8">
    <location>
        <begin position="114"/>
        <end position="135"/>
    </location>
</feature>
<feature type="compositionally biased region" description="Basic and acidic residues" evidence="8">
    <location>
        <begin position="686"/>
        <end position="702"/>
    </location>
</feature>
<dbReference type="GO" id="GO:0004016">
    <property type="term" value="F:adenylate cyclase activity"/>
    <property type="evidence" value="ECO:0007669"/>
    <property type="project" value="TreeGrafter"/>
</dbReference>
<accession>A0A835Y155</accession>
<feature type="compositionally biased region" description="Polar residues" evidence="8">
    <location>
        <begin position="359"/>
        <end position="370"/>
    </location>
</feature>
<keyword evidence="4" id="KW-1133">Transmembrane helix</keyword>
<evidence type="ECO:0000256" key="5">
    <source>
        <dbReference type="ARBA" id="ARBA00023136"/>
    </source>
</evidence>
<feature type="compositionally biased region" description="Low complexity" evidence="8">
    <location>
        <begin position="503"/>
        <end position="517"/>
    </location>
</feature>
<keyword evidence="2" id="KW-0812">Transmembrane</keyword>
<feature type="compositionally biased region" description="Polar residues" evidence="8">
    <location>
        <begin position="338"/>
        <end position="350"/>
    </location>
</feature>
<feature type="region of interest" description="Disordered" evidence="8">
    <location>
        <begin position="1140"/>
        <end position="1177"/>
    </location>
</feature>
<dbReference type="PROSITE" id="PS50125">
    <property type="entry name" value="GUANYLATE_CYCLASE_2"/>
    <property type="match status" value="1"/>
</dbReference>
<dbReference type="InterPro" id="IPR050401">
    <property type="entry name" value="Cyclic_nucleotide_synthase"/>
</dbReference>
<feature type="region of interest" description="Disordered" evidence="8">
    <location>
        <begin position="1"/>
        <end position="55"/>
    </location>
</feature>
<feature type="compositionally biased region" description="Polar residues" evidence="8">
    <location>
        <begin position="890"/>
        <end position="912"/>
    </location>
</feature>
<dbReference type="GO" id="GO:0001653">
    <property type="term" value="F:peptide receptor activity"/>
    <property type="evidence" value="ECO:0007669"/>
    <property type="project" value="TreeGrafter"/>
</dbReference>
<dbReference type="Pfam" id="PF00211">
    <property type="entry name" value="Guanylate_cyc"/>
    <property type="match status" value="1"/>
</dbReference>
<feature type="compositionally biased region" description="Polar residues" evidence="8">
    <location>
        <begin position="873"/>
        <end position="882"/>
    </location>
</feature>
<dbReference type="SMART" id="SM00044">
    <property type="entry name" value="CYCc"/>
    <property type="match status" value="1"/>
</dbReference>
<keyword evidence="3" id="KW-0547">Nucleotide-binding</keyword>
<feature type="compositionally biased region" description="Low complexity" evidence="8">
    <location>
        <begin position="465"/>
        <end position="483"/>
    </location>
</feature>
<keyword evidence="11" id="KW-1185">Reference proteome</keyword>
<dbReference type="GO" id="GO:0005886">
    <property type="term" value="C:plasma membrane"/>
    <property type="evidence" value="ECO:0007669"/>
    <property type="project" value="TreeGrafter"/>
</dbReference>
<feature type="domain" description="Guanylate cyclase" evidence="9">
    <location>
        <begin position="1663"/>
        <end position="1810"/>
    </location>
</feature>
<dbReference type="GO" id="GO:0000166">
    <property type="term" value="F:nucleotide binding"/>
    <property type="evidence" value="ECO:0007669"/>
    <property type="project" value="UniProtKB-KW"/>
</dbReference>
<evidence type="ECO:0000256" key="8">
    <source>
        <dbReference type="SAM" id="MobiDB-lite"/>
    </source>
</evidence>
<feature type="compositionally biased region" description="Polar residues" evidence="8">
    <location>
        <begin position="1235"/>
        <end position="1253"/>
    </location>
</feature>
<dbReference type="Gene3D" id="3.30.70.1230">
    <property type="entry name" value="Nucleotide cyclase"/>
    <property type="match status" value="1"/>
</dbReference>
<feature type="compositionally biased region" description="Polar residues" evidence="8">
    <location>
        <begin position="114"/>
        <end position="126"/>
    </location>
</feature>
<feature type="region of interest" description="Disordered" evidence="8">
    <location>
        <begin position="658"/>
        <end position="741"/>
    </location>
</feature>
<dbReference type="GO" id="GO:0007168">
    <property type="term" value="P:receptor guanylyl cyclase signaling pathway"/>
    <property type="evidence" value="ECO:0007669"/>
    <property type="project" value="TreeGrafter"/>
</dbReference>
<feature type="compositionally biased region" description="Basic and acidic residues" evidence="8">
    <location>
        <begin position="10"/>
        <end position="25"/>
    </location>
</feature>
<proteinExistence type="inferred from homology"/>
<dbReference type="InterPro" id="IPR001054">
    <property type="entry name" value="A/G_cyclase"/>
</dbReference>
<evidence type="ECO:0000256" key="3">
    <source>
        <dbReference type="ARBA" id="ARBA00022741"/>
    </source>
</evidence>
<name>A0A835Y155_9CHLO</name>
<sequence>MGCAASSTADVDRANGQELAADRNKSRIAATIDGPAAASEGGLRQAASEPTSRRASHCAVPDLLQVGGAGSLPVLDYAALSNALSNLKEPVAVLCVLRVDQRAAEPADGLLNTLNTHSTGFPSSRPSPDARPVSQVTLERPDANCLQLVFNAEDGAIVVGCVMTNAAAAKMLSLAGEQDILRFLATALDRDPALRTLFHDLILRLLCGVMSSVSHFVPGDFGRERYFLSMRVSPFAYRCASMFGTSDVLRGDASAVRAGGVLPALVLELDMPYEGKELAARLQRDYLCLSSIPSAVTIFDTAGRVLHQNRASIAFMGYLVGLATPATTPTHTPERVTATDTGRDTSNTVPGGSRPEPSVDTTGAHTPGAASTRTTVVGFVGNSSSRADRMLAFVESRASGLPSTGMPGGMGAARPRLDVGRATPAGTPRFNVRRSGNFAIMASTEFWPDLHSSVDVATSSAQVQPASTPVPGVGAAGVGSAPSEDVASRAPRGSNTTDILNVGPGSTGRTSPPGSQTVPHTATPLQSLFACDPARLAEAMETVRQGREWTGMVRMPQRLGVSLDTPLHTTAGNAADPAGLRPGSSAALDLNSGPHHSVSEAAAGTSVGLDWNTLRVASGSSPAAFQGATSTAAASWMAAGTAQGAAATSRDCARSAAAVTPRLGSSGSMTRPIRQRSRLGFPSAHSTHDSETGTRAEHDLGHSRSATTSSPRYTPELSVGRGLSPPPMPTAGASGSRNRRTSLRMLRGPALPTLPSEGEVNIAAPVDTHGSCDEGGFGSNLLPPREAIDRGAGPHIVPYTGWHTPPEGLGPGVGMVGLHGETIESTGENSGVVGHFGGLLGTSNNNSLDHPSAGHTNNAFSLELLALPQASTLSPRASTHTRASPVRSLGLQSPTTALDATSSEEPVTQPKGSESIVRVAAQGAAGSSKGSSSGGAMGRIGSPAGSTARRRQTSVDMLWTAPSSTTPTSSIIDGGTGGVAGDTGVGENVEGVRAMSQRIRAISTDGSVYSAGTGAAGSLPLPRLSGAGTAMVGTRDSSLFGTAPDAGPTSQDAPSQLPPSLQAMAALAVLSPADTGSGMSGGGALGQGLDRAMQIASSVPPPPATAAIAPAGTSPVQGLTGVPGPTPAAHLLAGRVSAEQSSSILMSSSQSQHRSSSRGGHSSSATAAASSTGVAGAVTSTDGGGELSFGLAKLANPISGGSGHSSLVRASTFGALISQIRRRAGGSTGEGPTPAATSNASARRVTSTESGETSWALPAPATGSRAQSSGPRLILASAMPPPQPLNPTLSDPPPSSPFARFSQPVQPTSVAPSPRRSPRQRSNASPFSRRSQPTQPLLPEDDASSHRQRLKALLRMLATSGEQRDSVAGRGRGASRAAAPPVVGRSATGPQIEWAEPTSPLSPGDATTQGRSGTITERTSSKVSWNPFSRGVSVPAETALTTMATTLQPAPSTTDRSSLLGTGPSPAWLGQTGPAPLWPVSPVHRADTLGEPDAWSAPTRLSPSLPIGLEAAQGPESAQVQAQIQAPGLSQGLMKQDLSAGPWPSLGGKEQGEVVVGPAPGGTRWHEVSVRPCADPLSSEPLILVVQTDVTSKVRAEAALVEALEAEHRLLSDIFPSHVLRHMTAARRAKAAEERQNALEGGLGLLRHIADPAVLATHHNSVSVLFADIKGFTQMSKEVPAAVVMTFLNSLYTRFDGLTDIYGVYKVETIGDCYMVAGGLMASDRTGGPLGYGRSVRGEGDTDPLHALRVVAFARAMLAEAAKVPLPNTGEPTQVRVGIHSGSATSGVVGLKMPRFCLFGDTINTASRMESTGFPGSIHISAATRGLLPPEEDDEGWQPTGGIEVKGKGVMETFRWEPRPSDDGRRHRSRQQRAAMLLGTLQGRGPGSGRLAAALAAANASTPGNVVV</sequence>
<reference evidence="10" key="1">
    <citation type="journal article" date="2020" name="bioRxiv">
        <title>Comparative genomics of Chlamydomonas.</title>
        <authorList>
            <person name="Craig R.J."/>
            <person name="Hasan A.R."/>
            <person name="Ness R.W."/>
            <person name="Keightley P.D."/>
        </authorList>
    </citation>
    <scope>NUCLEOTIDE SEQUENCE</scope>
    <source>
        <strain evidence="10">CCAP 11/70</strain>
    </source>
</reference>
<feature type="compositionally biased region" description="Low complexity" evidence="8">
    <location>
        <begin position="1147"/>
        <end position="1177"/>
    </location>
</feature>